<dbReference type="InterPro" id="IPR029021">
    <property type="entry name" value="Prot-tyrosine_phosphatase-like"/>
</dbReference>
<dbReference type="PANTHER" id="PTHR46653:SF1">
    <property type="entry name" value="SPECIFICITY PROTEIN PHOSPHATASE, PUTATIVE-RELATED"/>
    <property type="match status" value="1"/>
</dbReference>
<dbReference type="OrthoDB" id="10252009at2759"/>
<evidence type="ECO:0000313" key="4">
    <source>
        <dbReference type="Proteomes" id="UP000717585"/>
    </source>
</evidence>
<feature type="compositionally biased region" description="Polar residues" evidence="1">
    <location>
        <begin position="613"/>
        <end position="625"/>
    </location>
</feature>
<feature type="compositionally biased region" description="Basic and acidic residues" evidence="1">
    <location>
        <begin position="412"/>
        <end position="424"/>
    </location>
</feature>
<dbReference type="Proteomes" id="UP000717585">
    <property type="component" value="Unassembled WGS sequence"/>
</dbReference>
<evidence type="ECO:0000313" key="3">
    <source>
        <dbReference type="EMBL" id="KAG9396925.1"/>
    </source>
</evidence>
<feature type="region of interest" description="Disordered" evidence="1">
    <location>
        <begin position="597"/>
        <end position="634"/>
    </location>
</feature>
<sequence length="634" mass="68920">MSGVTGQQVTSQVVQFIANRMMDTIFVGSILAAEDEDFIFSNGVTRVINCAAGQVRNCFEGNGVKYLSFNWPEDDRTVIFDDNDVAMLKIIRFIEESLESDQCLLIHSFDGSSRAVIVFAAYLVFRFHWPPQRALQFVATKRFSCNPRNAFVRQLIEWAGRLRKARGEFRDIFAPNISHLRLCAEEDLHRNTFLNAVYAQPKPAALARKKSSGQRLQWIDTNNKRGTLIRPPTPSYRSFVPAVSDPVEVDFSLAPARVPSPERDAPPRSKTPPPVPVLAARPEGHMGMKPAEEAAQPRTQPVRAGMSSSRPTSASRPSNARPTASTASTDSRQTATRPMSSSMRPPSPSQSRDNLRAPASSAAAASSTQRPTVTVRRRATGSRYRPPTPPRRTGLQKSVAGSSGASGSGSGHELRNEEPSRVTRDPQPQPHSVYAQQRPARSSILSQTARPVLVSSRRDDHQSVRSAVPRMARTNPVIAQHGVRSDRQASAARAGAHHREHSDRVAPVPSSRVASSARPASTGRLPPNRPSSALGAYGRGVGQDSGWSGVRTGANRPASAGRPVRTTPSVPNNLSRSLSVRAASEMQGNSLLAQTLTLTRGSRDSRSRYSPSPTLVRSTSLSSRPLSAGRNMHI</sequence>
<comment type="caution">
    <text evidence="3">The sequence shown here is derived from an EMBL/GenBank/DDBJ whole genome shotgun (WGS) entry which is preliminary data.</text>
</comment>
<dbReference type="InterPro" id="IPR020422">
    <property type="entry name" value="TYR_PHOSPHATASE_DUAL_dom"/>
</dbReference>
<keyword evidence="4" id="KW-1185">Reference proteome</keyword>
<evidence type="ECO:0000259" key="2">
    <source>
        <dbReference type="PROSITE" id="PS50054"/>
    </source>
</evidence>
<feature type="domain" description="Tyrosine-protein phosphatase" evidence="2">
    <location>
        <begin position="15"/>
        <end position="164"/>
    </location>
</feature>
<feature type="compositionally biased region" description="Polar residues" evidence="1">
    <location>
        <begin position="323"/>
        <end position="336"/>
    </location>
</feature>
<reference evidence="3" key="1">
    <citation type="submission" date="2021-05" db="EMBL/GenBank/DDBJ databases">
        <title>A free-living protist that lacks canonical eukaryotic 1 DNA replication and segregation systems.</title>
        <authorList>
            <person name="Salas-Leiva D.E."/>
            <person name="Tromer E.C."/>
            <person name="Curtis B.A."/>
            <person name="Jerlstrom-Hultqvist J."/>
            <person name="Kolisko M."/>
            <person name="Yi Z."/>
            <person name="Salas-Leiva J.S."/>
            <person name="Gallot-Lavallee L."/>
            <person name="Kops G.J.P.L."/>
            <person name="Archibald J.M."/>
            <person name="Simpson A.G.B."/>
            <person name="Roger A.J."/>
        </authorList>
    </citation>
    <scope>NUCLEOTIDE SEQUENCE</scope>
    <source>
        <strain evidence="3">BICM</strain>
    </source>
</reference>
<dbReference type="Pfam" id="PF00782">
    <property type="entry name" value="DSPc"/>
    <property type="match status" value="1"/>
</dbReference>
<dbReference type="EMBL" id="JAHDYR010000005">
    <property type="protein sequence ID" value="KAG9396925.1"/>
    <property type="molecule type" value="Genomic_DNA"/>
</dbReference>
<dbReference type="SMART" id="SM00195">
    <property type="entry name" value="DSPc"/>
    <property type="match status" value="1"/>
</dbReference>
<dbReference type="CDD" id="cd14498">
    <property type="entry name" value="DSP"/>
    <property type="match status" value="1"/>
</dbReference>
<feature type="region of interest" description="Disordered" evidence="1">
    <location>
        <begin position="257"/>
        <end position="574"/>
    </location>
</feature>
<dbReference type="AlphaFoldDB" id="A0A8J6EBD7"/>
<dbReference type="PROSITE" id="PS50054">
    <property type="entry name" value="TYR_PHOSPHATASE_DUAL"/>
    <property type="match status" value="1"/>
</dbReference>
<feature type="compositionally biased region" description="Low complexity" evidence="1">
    <location>
        <begin position="307"/>
        <end position="322"/>
    </location>
</feature>
<dbReference type="SUPFAM" id="SSF52799">
    <property type="entry name" value="(Phosphotyrosine protein) phosphatases II"/>
    <property type="match status" value="1"/>
</dbReference>
<accession>A0A8J6EBD7</accession>
<dbReference type="PANTHER" id="PTHR46653">
    <property type="entry name" value="SPECIFICITY PROTEIN PHOSPHATASE, PUTATIVE-RELATED"/>
    <property type="match status" value="1"/>
</dbReference>
<dbReference type="InterPro" id="IPR000340">
    <property type="entry name" value="Dual-sp_phosphatase_cat-dom"/>
</dbReference>
<feature type="compositionally biased region" description="Low complexity" evidence="1">
    <location>
        <begin position="505"/>
        <end position="521"/>
    </location>
</feature>
<dbReference type="Gene3D" id="3.90.190.10">
    <property type="entry name" value="Protein tyrosine phosphatase superfamily"/>
    <property type="match status" value="1"/>
</dbReference>
<proteinExistence type="predicted"/>
<name>A0A8J6EBD7_9EUKA</name>
<protein>
    <submittedName>
        <fullName evidence="3">Dual specificity phosphatase, catalytic domain</fullName>
    </submittedName>
</protein>
<feature type="compositionally biased region" description="Low complexity" evidence="1">
    <location>
        <begin position="337"/>
        <end position="367"/>
    </location>
</feature>
<organism evidence="3 4">
    <name type="scientific">Carpediemonas membranifera</name>
    <dbReference type="NCBI Taxonomy" id="201153"/>
    <lineage>
        <taxon>Eukaryota</taxon>
        <taxon>Metamonada</taxon>
        <taxon>Carpediemonas-like organisms</taxon>
        <taxon>Carpediemonas</taxon>
    </lineage>
</organism>
<gene>
    <name evidence="3" type="ORF">J8273_1979</name>
</gene>
<evidence type="ECO:0000256" key="1">
    <source>
        <dbReference type="SAM" id="MobiDB-lite"/>
    </source>
</evidence>
<feature type="compositionally biased region" description="Polar residues" evidence="1">
    <location>
        <begin position="439"/>
        <end position="449"/>
    </location>
</feature>
<feature type="compositionally biased region" description="Basic and acidic residues" evidence="1">
    <location>
        <begin position="282"/>
        <end position="292"/>
    </location>
</feature>